<organism evidence="2 3">
    <name type="scientific">Moschus moschiferus</name>
    <name type="common">Siberian musk deer</name>
    <name type="synonym">Moschus sibiricus</name>
    <dbReference type="NCBI Taxonomy" id="68415"/>
    <lineage>
        <taxon>Eukaryota</taxon>
        <taxon>Metazoa</taxon>
        <taxon>Chordata</taxon>
        <taxon>Craniata</taxon>
        <taxon>Vertebrata</taxon>
        <taxon>Euteleostomi</taxon>
        <taxon>Mammalia</taxon>
        <taxon>Eutheria</taxon>
        <taxon>Laurasiatheria</taxon>
        <taxon>Artiodactyla</taxon>
        <taxon>Ruminantia</taxon>
        <taxon>Pecora</taxon>
        <taxon>Moschidae</taxon>
        <taxon>Moschus</taxon>
    </lineage>
</organism>
<evidence type="ECO:0000313" key="2">
    <source>
        <dbReference type="Ensembl" id="ENSMMSP00000031327.1"/>
    </source>
</evidence>
<keyword evidence="1" id="KW-1133">Transmembrane helix</keyword>
<dbReference type="GeneTree" id="ENSGT00950000186366"/>
<reference evidence="2" key="2">
    <citation type="submission" date="2025-09" db="UniProtKB">
        <authorList>
            <consortium name="Ensembl"/>
        </authorList>
    </citation>
    <scope>IDENTIFICATION</scope>
</reference>
<keyword evidence="3" id="KW-1185">Reference proteome</keyword>
<accession>A0A8C6MMM6</accession>
<evidence type="ECO:0000256" key="1">
    <source>
        <dbReference type="SAM" id="Phobius"/>
    </source>
</evidence>
<proteinExistence type="predicted"/>
<dbReference type="Ensembl" id="ENSMMST00000034456.1">
    <property type="protein sequence ID" value="ENSMMSP00000031327.1"/>
    <property type="gene ID" value="ENSMMSG00000023305.1"/>
</dbReference>
<sequence>MPRGGGGGGGGGGVGWGGVWSSCPVKPPLSKSPVPVPFVPTPSPEKISYHCCICNLWIRGLSIYYYWLIIIIIIDYVNLPPVCLSRWVSEVTLGVEVALVPSPRPVPVLSRRQWWGPLVEPHNPGGRSHGPFPSLHPSPRLPVPCGFWPGAHGGFCS</sequence>
<name>A0A8C6MMM6_MOSMO</name>
<dbReference type="AlphaFoldDB" id="A0A8C6MMM6"/>
<evidence type="ECO:0000313" key="3">
    <source>
        <dbReference type="Proteomes" id="UP000694544"/>
    </source>
</evidence>
<keyword evidence="1" id="KW-0812">Transmembrane</keyword>
<keyword evidence="1" id="KW-0472">Membrane</keyword>
<dbReference type="PROSITE" id="PS51257">
    <property type="entry name" value="PROKAR_LIPOPROTEIN"/>
    <property type="match status" value="1"/>
</dbReference>
<dbReference type="Proteomes" id="UP000694544">
    <property type="component" value="Unplaced"/>
</dbReference>
<reference evidence="2" key="1">
    <citation type="submission" date="2025-08" db="UniProtKB">
        <authorList>
            <consortium name="Ensembl"/>
        </authorList>
    </citation>
    <scope>IDENTIFICATION</scope>
</reference>
<protein>
    <submittedName>
        <fullName evidence="2">Uncharacterized protein</fullName>
    </submittedName>
</protein>
<feature type="transmembrane region" description="Helical" evidence="1">
    <location>
        <begin position="56"/>
        <end position="77"/>
    </location>
</feature>